<dbReference type="PANTHER" id="PTHR14614">
    <property type="entry name" value="HEPATOCELLULAR CARCINOMA-ASSOCIATED ANTIGEN"/>
    <property type="match status" value="1"/>
</dbReference>
<name>A0A7J8Y351_GOSAI</name>
<organism evidence="1 2">
    <name type="scientific">Gossypium aridum</name>
    <name type="common">American cotton</name>
    <name type="synonym">Erioxylum aridum</name>
    <dbReference type="NCBI Taxonomy" id="34290"/>
    <lineage>
        <taxon>Eukaryota</taxon>
        <taxon>Viridiplantae</taxon>
        <taxon>Streptophyta</taxon>
        <taxon>Embryophyta</taxon>
        <taxon>Tracheophyta</taxon>
        <taxon>Spermatophyta</taxon>
        <taxon>Magnoliopsida</taxon>
        <taxon>eudicotyledons</taxon>
        <taxon>Gunneridae</taxon>
        <taxon>Pentapetalae</taxon>
        <taxon>rosids</taxon>
        <taxon>malvids</taxon>
        <taxon>Malvales</taxon>
        <taxon>Malvaceae</taxon>
        <taxon>Malvoideae</taxon>
        <taxon>Gossypium</taxon>
    </lineage>
</organism>
<dbReference type="Gene3D" id="3.40.50.150">
    <property type="entry name" value="Vaccinia Virus protein VP39"/>
    <property type="match status" value="1"/>
</dbReference>
<protein>
    <submittedName>
        <fullName evidence="1">Uncharacterized protein</fullName>
    </submittedName>
</protein>
<accession>A0A7J8Y351</accession>
<proteinExistence type="predicted"/>
<dbReference type="AlphaFoldDB" id="A0A7J8Y351"/>
<dbReference type="PANTHER" id="PTHR14614:SF98">
    <property type="entry name" value="S-ADENOSYL-L-METHIONINE-DEPENDENT METHYLTRANSFERASES SUPERFAMILY PROTEIN"/>
    <property type="match status" value="1"/>
</dbReference>
<evidence type="ECO:0000313" key="2">
    <source>
        <dbReference type="Proteomes" id="UP000593577"/>
    </source>
</evidence>
<gene>
    <name evidence="1" type="ORF">Goari_004333</name>
</gene>
<reference evidence="1 2" key="1">
    <citation type="journal article" date="2019" name="Genome Biol. Evol.">
        <title>Insights into the evolution of the New World diploid cottons (Gossypium, subgenus Houzingenia) based on genome sequencing.</title>
        <authorList>
            <person name="Grover C.E."/>
            <person name="Arick M.A. 2nd"/>
            <person name="Thrash A."/>
            <person name="Conover J.L."/>
            <person name="Sanders W.S."/>
            <person name="Peterson D.G."/>
            <person name="Frelichowski J.E."/>
            <person name="Scheffler J.A."/>
            <person name="Scheffler B.E."/>
            <person name="Wendel J.F."/>
        </authorList>
    </citation>
    <scope>NUCLEOTIDE SEQUENCE [LARGE SCALE GENOMIC DNA]</scope>
    <source>
        <strain evidence="1">185</strain>
        <tissue evidence="1">Leaf</tissue>
    </source>
</reference>
<sequence length="178" mass="19351">MFCVRLNSPSTSVITFEVLGHQLHFSQDPNSKHLGTTVWDTSMVFAKFLEKNCRKGRFCPSKLKGKRVIELGAGCGVAGFGMALLGCDVVSTDQIEVVPLLRRNVERNTSRILQMSSCSGCTLSHIGSMIILDSFGSIKVAELDWGNEDHIKAVGPPFDYVIGTDVVSSPVAYILVVT</sequence>
<dbReference type="InterPro" id="IPR029063">
    <property type="entry name" value="SAM-dependent_MTases_sf"/>
</dbReference>
<keyword evidence="2" id="KW-1185">Reference proteome</keyword>
<dbReference type="Proteomes" id="UP000593577">
    <property type="component" value="Unassembled WGS sequence"/>
</dbReference>
<evidence type="ECO:0000313" key="1">
    <source>
        <dbReference type="EMBL" id="MBA0693998.1"/>
    </source>
</evidence>
<dbReference type="InterPro" id="IPR019410">
    <property type="entry name" value="Methyltransf_16"/>
</dbReference>
<dbReference type="Pfam" id="PF10294">
    <property type="entry name" value="Methyltransf_16"/>
    <property type="match status" value="1"/>
</dbReference>
<comment type="caution">
    <text evidence="1">The sequence shown here is derived from an EMBL/GenBank/DDBJ whole genome shotgun (WGS) entry which is preliminary data.</text>
</comment>
<dbReference type="EMBL" id="JABFAA010000010">
    <property type="protein sequence ID" value="MBA0693998.1"/>
    <property type="molecule type" value="Genomic_DNA"/>
</dbReference>
<dbReference type="SUPFAM" id="SSF53335">
    <property type="entry name" value="S-adenosyl-L-methionine-dependent methyltransferases"/>
    <property type="match status" value="1"/>
</dbReference>